<keyword evidence="2" id="KW-0169">Cobalamin biosynthesis</keyword>
<dbReference type="InterPro" id="IPR003723">
    <property type="entry name" value="Precorrin-6x_reduct"/>
</dbReference>
<dbReference type="PANTHER" id="PTHR36925">
    <property type="entry name" value="COBALT-PRECORRIN-6A REDUCTASE"/>
    <property type="match status" value="1"/>
</dbReference>
<proteinExistence type="predicted"/>
<keyword evidence="3 4" id="KW-0560">Oxidoreductase</keyword>
<dbReference type="NCBIfam" id="NF005968">
    <property type="entry name" value="PRK08057.1-2"/>
    <property type="match status" value="1"/>
</dbReference>
<evidence type="ECO:0000256" key="1">
    <source>
        <dbReference type="ARBA" id="ARBA00004953"/>
    </source>
</evidence>
<dbReference type="PROSITE" id="PS51014">
    <property type="entry name" value="COBK_CBIJ"/>
    <property type="match status" value="1"/>
</dbReference>
<dbReference type="Gene3D" id="3.40.50.720">
    <property type="entry name" value="NAD(P)-binding Rossmann-like Domain"/>
    <property type="match status" value="1"/>
</dbReference>
<comment type="caution">
    <text evidence="4">The sequence shown here is derived from an EMBL/GenBank/DDBJ whole genome shotgun (WGS) entry which is preliminary data.</text>
</comment>
<accession>A0ABU8XL34</accession>
<comment type="pathway">
    <text evidence="1">Cofactor biosynthesis; adenosylcobalamin biosynthesis.</text>
</comment>
<dbReference type="EMBL" id="JBBLZC010000001">
    <property type="protein sequence ID" value="MEK0081571.1"/>
    <property type="molecule type" value="Genomic_DNA"/>
</dbReference>
<gene>
    <name evidence="4" type="ORF">U1T56_00275</name>
</gene>
<evidence type="ECO:0000256" key="2">
    <source>
        <dbReference type="ARBA" id="ARBA00022573"/>
    </source>
</evidence>
<reference evidence="4 5" key="1">
    <citation type="submission" date="2024-01" db="EMBL/GenBank/DDBJ databases">
        <title>Multi-omics insights into the function and evolution of sodium benzoate biodegradation pathways in Benzoatithermus flavus gen. nov., sp. nov. from hot spring.</title>
        <authorList>
            <person name="Hu C.-J."/>
            <person name="Li W.-J."/>
        </authorList>
    </citation>
    <scope>NUCLEOTIDE SEQUENCE [LARGE SCALE GENOMIC DNA]</scope>
    <source>
        <strain evidence="4 5">SYSU G07066</strain>
    </source>
</reference>
<dbReference type="EC" id="1.3.1.106" evidence="4"/>
<protein>
    <submittedName>
        <fullName evidence="4">Cobalt-precorrin-6A reductase</fullName>
        <ecNumber evidence="4">1.3.1.106</ecNumber>
    </submittedName>
</protein>
<dbReference type="GO" id="GO:0016491">
    <property type="term" value="F:oxidoreductase activity"/>
    <property type="evidence" value="ECO:0007669"/>
    <property type="project" value="UniProtKB-KW"/>
</dbReference>
<dbReference type="Proteomes" id="UP001375743">
    <property type="component" value="Unassembled WGS sequence"/>
</dbReference>
<dbReference type="RefSeq" id="WP_418157424.1">
    <property type="nucleotide sequence ID" value="NZ_JBBLZC010000001.1"/>
</dbReference>
<dbReference type="Pfam" id="PF02571">
    <property type="entry name" value="CbiJ"/>
    <property type="match status" value="1"/>
</dbReference>
<evidence type="ECO:0000313" key="5">
    <source>
        <dbReference type="Proteomes" id="UP001375743"/>
    </source>
</evidence>
<organism evidence="4 5">
    <name type="scientific">Benzoatithermus flavus</name>
    <dbReference type="NCBI Taxonomy" id="3108223"/>
    <lineage>
        <taxon>Bacteria</taxon>
        <taxon>Pseudomonadati</taxon>
        <taxon>Pseudomonadota</taxon>
        <taxon>Alphaproteobacteria</taxon>
        <taxon>Geminicoccales</taxon>
        <taxon>Geminicoccaceae</taxon>
        <taxon>Benzoatithermus</taxon>
    </lineage>
</organism>
<evidence type="ECO:0000256" key="3">
    <source>
        <dbReference type="ARBA" id="ARBA00023002"/>
    </source>
</evidence>
<evidence type="ECO:0000313" key="4">
    <source>
        <dbReference type="EMBL" id="MEK0081571.1"/>
    </source>
</evidence>
<dbReference type="PANTHER" id="PTHR36925:SF1">
    <property type="entry name" value="COBALT-PRECORRIN-6A REDUCTASE"/>
    <property type="match status" value="1"/>
</dbReference>
<sequence length="250" mass="26474">MSPRVLILGGTGEAAVLARAVAASGWASPILSLAGLTEAEPVQGVIMRSGGFGGPQGLAAYLRATGVAAVFDATHPFAARITENAVKACAAAGVPRFRLQRASWNPEPDDRWHAVDTLAQGLEWLRPQARRVFATLGRRALPELGAATAFTFVVRGIARPEHVPENVVWISARPPFPVEAEVALFRRHEIQALFVQASGGEVTYAKIAAARELRLPVAMLTRPQPPEGAAGSVPEALAWLAAVLGRRTCV</sequence>
<name>A0ABU8XL34_9PROT</name>
<keyword evidence="5" id="KW-1185">Reference proteome</keyword>